<accession>A0A1Q5TKS2</accession>
<evidence type="ECO:0000313" key="3">
    <source>
        <dbReference type="Proteomes" id="UP000186268"/>
    </source>
</evidence>
<dbReference type="Proteomes" id="UP000186268">
    <property type="component" value="Unassembled WGS sequence"/>
</dbReference>
<dbReference type="STRING" id="1873482.Xedl_03148"/>
<protein>
    <submittedName>
        <fullName evidence="2">Type IV secretion system lytic transglycosylase VirB1</fullName>
    </submittedName>
</protein>
<dbReference type="AlphaFoldDB" id="A0A1Q5TKS2"/>
<dbReference type="SUPFAM" id="SSF53955">
    <property type="entry name" value="Lysozyme-like"/>
    <property type="match status" value="1"/>
</dbReference>
<keyword evidence="3" id="KW-1185">Reference proteome</keyword>
<dbReference type="CDD" id="cd16892">
    <property type="entry name" value="LT_VirB1-like"/>
    <property type="match status" value="1"/>
</dbReference>
<sequence>MIGVDMMMACAPTVAPVTLEKIIQVESKYNPLALHFNAKWMNVPDKAGQMRRQKITFKSPIPIQTVQDAVTVTYMALEAGFSVDMGYMQVNSRNLKVLGYTVEDMFNPCKNLTAGARVLSAFYTDALSRYPNAQTALRAALSAYNTGSFNQGFLNGYLARYGIHDPSTQVNVPALNPYMASTAVYIRPSLLKKENSTMNRKDETQPIVTQRVDPIVSQSSKDAATPGIQVEYTAAEAERNGAFEETAMSEADAWESNSDLTVNDQNATAIVVGGKRVR</sequence>
<dbReference type="RefSeq" id="WP_074024752.1">
    <property type="nucleotide sequence ID" value="NZ_CAWNAG010000137.1"/>
</dbReference>
<comment type="caution">
    <text evidence="2">The sequence shown here is derived from an EMBL/GenBank/DDBJ whole genome shotgun (WGS) entry which is preliminary data.</text>
</comment>
<name>A0A1Q5TKS2_9GAMM</name>
<dbReference type="Gene3D" id="1.10.530.10">
    <property type="match status" value="1"/>
</dbReference>
<gene>
    <name evidence="2" type="ORF">Xedl_03148</name>
</gene>
<feature type="domain" description="Transglycosylase SLT" evidence="1">
    <location>
        <begin position="9"/>
        <end position="151"/>
    </location>
</feature>
<proteinExistence type="predicted"/>
<dbReference type="EMBL" id="MKGQ01000030">
    <property type="protein sequence ID" value="OKP00833.1"/>
    <property type="molecule type" value="Genomic_DNA"/>
</dbReference>
<evidence type="ECO:0000259" key="1">
    <source>
        <dbReference type="Pfam" id="PF01464"/>
    </source>
</evidence>
<organism evidence="2 3">
    <name type="scientific">Xenorhabdus eapokensis</name>
    <dbReference type="NCBI Taxonomy" id="1873482"/>
    <lineage>
        <taxon>Bacteria</taxon>
        <taxon>Pseudomonadati</taxon>
        <taxon>Pseudomonadota</taxon>
        <taxon>Gammaproteobacteria</taxon>
        <taxon>Enterobacterales</taxon>
        <taxon>Morganellaceae</taxon>
        <taxon>Xenorhabdus</taxon>
    </lineage>
</organism>
<reference evidence="2 3" key="1">
    <citation type="submission" date="2016-09" db="EMBL/GenBank/DDBJ databases">
        <title>Xenorhabdus thuongxuanensis sp. nov. and Xenorhabdus eapokensis sp. nov., isolated from Steinernema species.</title>
        <authorList>
            <person name="Kaempfer P."/>
            <person name="Tobias N.J."/>
            <person name="Phan Ke L."/>
            <person name="Bode H.B."/>
            <person name="Glaeser S.P."/>
        </authorList>
    </citation>
    <scope>NUCLEOTIDE SEQUENCE [LARGE SCALE GENOMIC DNA]</scope>
    <source>
        <strain evidence="2 3">DL20</strain>
    </source>
</reference>
<dbReference type="InterPro" id="IPR008258">
    <property type="entry name" value="Transglycosylase_SLT_dom_1"/>
</dbReference>
<dbReference type="OrthoDB" id="8565485at2"/>
<evidence type="ECO:0000313" key="2">
    <source>
        <dbReference type="EMBL" id="OKP00833.1"/>
    </source>
</evidence>
<dbReference type="Pfam" id="PF01464">
    <property type="entry name" value="SLT"/>
    <property type="match status" value="1"/>
</dbReference>
<dbReference type="InterPro" id="IPR023346">
    <property type="entry name" value="Lysozyme-like_dom_sf"/>
</dbReference>